<dbReference type="Proteomes" id="UP000050443">
    <property type="component" value="Unassembled WGS sequence"/>
</dbReference>
<sequence length="48" mass="5537">MQIIADLYFKNYCINLLKSVKSARNKKAQKKNLCAFVAMNLLFKIGNK</sequence>
<comment type="caution">
    <text evidence="1">The sequence shown here is derived from an EMBL/GenBank/DDBJ whole genome shotgun (WGS) entry which is preliminary data.</text>
</comment>
<reference evidence="1 2" key="1">
    <citation type="submission" date="2014-09" db="EMBL/GenBank/DDBJ databases">
        <title>Genome sequence of Flavobacterium aquidurense RC62.</title>
        <authorList>
            <person name="Kim J.F."/>
            <person name="Kwak M.-J."/>
        </authorList>
    </citation>
    <scope>NUCLEOTIDE SEQUENCE [LARGE SCALE GENOMIC DNA]</scope>
    <source>
        <strain evidence="1 2">RC62</strain>
    </source>
</reference>
<proteinExistence type="predicted"/>
<dbReference type="EMBL" id="JRLF01000007">
    <property type="protein sequence ID" value="KQB41629.1"/>
    <property type="molecule type" value="Genomic_DNA"/>
</dbReference>
<gene>
    <name evidence="1" type="ORF">RC62_3975</name>
</gene>
<name>A0A0Q0S7V8_9FLAO</name>
<accession>A0A0Q0S7V8</accession>
<evidence type="ECO:0000313" key="2">
    <source>
        <dbReference type="Proteomes" id="UP000050443"/>
    </source>
</evidence>
<organism evidence="1 2">
    <name type="scientific">Flavobacterium aquidurense</name>
    <dbReference type="NCBI Taxonomy" id="362413"/>
    <lineage>
        <taxon>Bacteria</taxon>
        <taxon>Pseudomonadati</taxon>
        <taxon>Bacteroidota</taxon>
        <taxon>Flavobacteriia</taxon>
        <taxon>Flavobacteriales</taxon>
        <taxon>Flavobacteriaceae</taxon>
        <taxon>Flavobacterium</taxon>
    </lineage>
</organism>
<evidence type="ECO:0000313" key="1">
    <source>
        <dbReference type="EMBL" id="KQB41629.1"/>
    </source>
</evidence>
<protein>
    <submittedName>
        <fullName evidence="1">Uncharacterized protein</fullName>
    </submittedName>
</protein>
<dbReference type="AlphaFoldDB" id="A0A0Q0S7V8"/>